<accession>A0ABS7CH89</accession>
<dbReference type="Proteomes" id="UP001519887">
    <property type="component" value="Unassembled WGS sequence"/>
</dbReference>
<organism evidence="1 2">
    <name type="scientific">Paenibacillus sepulcri</name>
    <dbReference type="NCBI Taxonomy" id="359917"/>
    <lineage>
        <taxon>Bacteria</taxon>
        <taxon>Bacillati</taxon>
        <taxon>Bacillota</taxon>
        <taxon>Bacilli</taxon>
        <taxon>Bacillales</taxon>
        <taxon>Paenibacillaceae</taxon>
        <taxon>Paenibacillus</taxon>
    </lineage>
</organism>
<feature type="non-terminal residue" evidence="1">
    <location>
        <position position="1"/>
    </location>
</feature>
<name>A0ABS7CH89_9BACL</name>
<dbReference type="Gene3D" id="3.40.190.10">
    <property type="entry name" value="Periplasmic binding protein-like II"/>
    <property type="match status" value="1"/>
</dbReference>
<evidence type="ECO:0000313" key="1">
    <source>
        <dbReference type="EMBL" id="MBW7460292.1"/>
    </source>
</evidence>
<protein>
    <recommendedName>
        <fullName evidence="3">ABC transporter substrate-binding protein</fullName>
    </recommendedName>
</protein>
<sequence>VAIPIFNAYSAYPKSWVKDSSGQLVWGGIQEQNKQALQVLADMYKEGMIDPEFALSDGNKAAEFITSGRSGMQLGSWWNGSFPLTFNIDNDPKADWKAYTLTTDNKIHAVMNFPTDQFLVVKKGFKNPEAAVKILNFSTALSHSKYPETTDRRNELNTQFGTDKVDAPTIIPNFGISYLDTTLRSVKLFEDIFAGKATVDDLSVGERQIFENSLKPNHDNPRKDPGKYKDYINWMSALSAIAHSDLDIQWNGFSGTTPTYDAKMGSLIDKQLTAYTKIIMNKEPIAYFDTFVKEWKSQGGDQITQEVNESAAQESGS</sequence>
<evidence type="ECO:0000313" key="2">
    <source>
        <dbReference type="Proteomes" id="UP001519887"/>
    </source>
</evidence>
<evidence type="ECO:0008006" key="3">
    <source>
        <dbReference type="Google" id="ProtNLM"/>
    </source>
</evidence>
<comment type="caution">
    <text evidence="1">The sequence shown here is derived from an EMBL/GenBank/DDBJ whole genome shotgun (WGS) entry which is preliminary data.</text>
</comment>
<keyword evidence="2" id="KW-1185">Reference proteome</keyword>
<proteinExistence type="predicted"/>
<gene>
    <name evidence="1" type="ORF">K0U00_40135</name>
</gene>
<dbReference type="EMBL" id="JAHZIK010002137">
    <property type="protein sequence ID" value="MBW7460292.1"/>
    <property type="molecule type" value="Genomic_DNA"/>
</dbReference>
<reference evidence="1 2" key="1">
    <citation type="submission" date="2021-07" db="EMBL/GenBank/DDBJ databases">
        <title>Paenibacillus radiodurans sp. nov., isolated from the southeastern edge of Tengger Desert.</title>
        <authorList>
            <person name="Zhang G."/>
        </authorList>
    </citation>
    <scope>NUCLEOTIDE SEQUENCE [LARGE SCALE GENOMIC DNA]</scope>
    <source>
        <strain evidence="1 2">CCM 7311</strain>
    </source>
</reference>
<dbReference type="SUPFAM" id="SSF53850">
    <property type="entry name" value="Periplasmic binding protein-like II"/>
    <property type="match status" value="1"/>
</dbReference>